<name>A0A1H0AEA4_ALLAB</name>
<dbReference type="RefSeq" id="WP_156050646.1">
    <property type="nucleotide sequence ID" value="NZ_JOEF01000003.1"/>
</dbReference>
<proteinExistence type="predicted"/>
<gene>
    <name evidence="1" type="ORF">SAMN04489726_6029</name>
</gene>
<accession>A0A1H0AEA4</accession>
<evidence type="ECO:0000313" key="2">
    <source>
        <dbReference type="Proteomes" id="UP000183376"/>
    </source>
</evidence>
<keyword evidence="2" id="KW-1185">Reference proteome</keyword>
<dbReference type="EMBL" id="LT629701">
    <property type="protein sequence ID" value="SDN31859.1"/>
    <property type="molecule type" value="Genomic_DNA"/>
</dbReference>
<dbReference type="STRING" id="211114.SAMN04489726_6029"/>
<dbReference type="AlphaFoldDB" id="A0A1H0AEA4"/>
<protein>
    <submittedName>
        <fullName evidence="1">Uncharacterized protein</fullName>
    </submittedName>
</protein>
<evidence type="ECO:0000313" key="1">
    <source>
        <dbReference type="EMBL" id="SDN31859.1"/>
    </source>
</evidence>
<dbReference type="Proteomes" id="UP000183376">
    <property type="component" value="Chromosome I"/>
</dbReference>
<sequence length="58" mass="6313">MCDDGIRKPLFAAAQILREEDAGVPTLDDEAALDVLINLSEALLLLLHARRGPESPCR</sequence>
<organism evidence="1 2">
    <name type="scientific">Allokutzneria albata</name>
    <name type="common">Kibdelosporangium albatum</name>
    <dbReference type="NCBI Taxonomy" id="211114"/>
    <lineage>
        <taxon>Bacteria</taxon>
        <taxon>Bacillati</taxon>
        <taxon>Actinomycetota</taxon>
        <taxon>Actinomycetes</taxon>
        <taxon>Pseudonocardiales</taxon>
        <taxon>Pseudonocardiaceae</taxon>
        <taxon>Allokutzneria</taxon>
    </lineage>
</organism>
<reference evidence="1 2" key="1">
    <citation type="submission" date="2016-10" db="EMBL/GenBank/DDBJ databases">
        <authorList>
            <person name="de Groot N.N."/>
        </authorList>
    </citation>
    <scope>NUCLEOTIDE SEQUENCE [LARGE SCALE GENOMIC DNA]</scope>
    <source>
        <strain evidence="1 2">DSM 44149</strain>
    </source>
</reference>